<dbReference type="Pfam" id="PF13558">
    <property type="entry name" value="SbcC_Walker_B"/>
    <property type="match status" value="1"/>
</dbReference>
<feature type="coiled-coil region" evidence="4">
    <location>
        <begin position="417"/>
        <end position="465"/>
    </location>
</feature>
<protein>
    <recommendedName>
        <fullName evidence="3">Nuclease SbcCD subunit C</fullName>
    </recommendedName>
</protein>
<organism evidence="6 7">
    <name type="scientific">Aquipuribacter hungaricus</name>
    <dbReference type="NCBI Taxonomy" id="545624"/>
    <lineage>
        <taxon>Bacteria</taxon>
        <taxon>Bacillati</taxon>
        <taxon>Actinomycetota</taxon>
        <taxon>Actinomycetes</taxon>
        <taxon>Micrococcales</taxon>
        <taxon>Intrasporangiaceae</taxon>
        <taxon>Aquipuribacter</taxon>
    </lineage>
</organism>
<evidence type="ECO:0000313" key="6">
    <source>
        <dbReference type="EMBL" id="MFC3686828.1"/>
    </source>
</evidence>
<dbReference type="PANTHER" id="PTHR32114:SF2">
    <property type="entry name" value="ABC TRANSPORTER ABCH.3"/>
    <property type="match status" value="1"/>
</dbReference>
<dbReference type="InterPro" id="IPR038729">
    <property type="entry name" value="Rad50/SbcC_AAA"/>
</dbReference>
<reference evidence="7" key="1">
    <citation type="journal article" date="2019" name="Int. J. Syst. Evol. Microbiol.">
        <title>The Global Catalogue of Microorganisms (GCM) 10K type strain sequencing project: providing services to taxonomists for standard genome sequencing and annotation.</title>
        <authorList>
            <consortium name="The Broad Institute Genomics Platform"/>
            <consortium name="The Broad Institute Genome Sequencing Center for Infectious Disease"/>
            <person name="Wu L."/>
            <person name="Ma J."/>
        </authorList>
    </citation>
    <scope>NUCLEOTIDE SEQUENCE [LARGE SCALE GENOMIC DNA]</scope>
    <source>
        <strain evidence="7">NCAIM B.02333</strain>
    </source>
</reference>
<evidence type="ECO:0000259" key="5">
    <source>
        <dbReference type="Pfam" id="PF13476"/>
    </source>
</evidence>
<dbReference type="Gene3D" id="3.40.50.300">
    <property type="entry name" value="P-loop containing nucleotide triphosphate hydrolases"/>
    <property type="match status" value="2"/>
</dbReference>
<keyword evidence="4" id="KW-0175">Coiled coil</keyword>
<sequence>MTAFGPFPGTVEVDLDEVSAAGPFLLRGATGAGKTSLLDAVGYALFGRVPGARGLKQLRSDHAAPGVRTSVELWATVGGRAVHVVRTPDQQRPKARGEGTTTDRATVAVRVADDLAALADDHCTARWSGVQEANDELAGLVGMTHEQFVQVVLLPQGDFARFLRARDEDRAEVLRALFDTRRFRAVEQHLREQRDAARLALGEADGAARSAAERVATLADVDEPPTTGLAAWAGELLTAAEDRAAALGAEAGAAAAALAGARLAHDDARSRAGLLADLASAVGACAQVQERSPAVGAQRAELGAAERAADVAALSEQHDRALGREAGARSTARAALVAAVQHGLVPAEQPHVLAAPAPGGLLDDGHVPGVGDEGTATTLAVVVTTVTALEQDAARRRGSVDALGRDVRRWEQEQADLVAARARLATAGSDLERAREQAAALPARVKDAEARLRGAEAAAADLDGAGREVRRWSGLVADLGRLEQQQQAATRAEVAHLAARAAARAAEQHHDDLRAARLAGMSGELARGLVPGEPCTVCGATEHPAPAPEHGSGVDAEQEEAARAAAAVASEAVTAAAGVLARATEAREGSIARLRADAAPEVSLPGDPPVALTDAGLVMVRQALRARSAAAVDRLALAQAAVGLAEATGAELAGLQAEQARAGDVVVRAEHEQAVAAAAVDAGETRTARSHEHLVEALDDDLLTRTPGEVWRARLAAADEHVVLLGAAASALVALLAAGAEAARAGEAVAACADEAGWPSVAEALVAARSATWVAAARREVTRHDTALHTAEEKVRHLLAAVGGLDAGDALDPLDPLDPAADLDATALLPPVAALHERAAERLEDLRAALAVAEQAGREADTAAHGAATVRDGLRRHVPRLVRAEEATGPLRAEAEATRALAELCGGANDRGTALSTYVLAAHLQHVVEAANLRLHGMSDGRYALVHVEEGEDRRRRAGLGLAVLDAWTGRRRPAGTLSGGETFLASLALALGLADVVTAEAGGARIDALFVDEGFGTLDPESLDRAMDVLDELQEHGRMVGVVSHVSELQQRLPRQVHVEPGRTGSTVRVLTG</sequence>
<dbReference type="RefSeq" id="WP_376985297.1">
    <property type="nucleotide sequence ID" value="NZ_JBHRWW010000001.1"/>
</dbReference>
<evidence type="ECO:0000256" key="3">
    <source>
        <dbReference type="ARBA" id="ARBA00013368"/>
    </source>
</evidence>
<evidence type="ECO:0000256" key="2">
    <source>
        <dbReference type="ARBA" id="ARBA00011322"/>
    </source>
</evidence>
<keyword evidence="7" id="KW-1185">Reference proteome</keyword>
<dbReference type="SUPFAM" id="SSF52540">
    <property type="entry name" value="P-loop containing nucleoside triphosphate hydrolases"/>
    <property type="match status" value="1"/>
</dbReference>
<accession>A0ABV7WC57</accession>
<dbReference type="Proteomes" id="UP001595685">
    <property type="component" value="Unassembled WGS sequence"/>
</dbReference>
<evidence type="ECO:0000256" key="1">
    <source>
        <dbReference type="ARBA" id="ARBA00006930"/>
    </source>
</evidence>
<dbReference type="PANTHER" id="PTHR32114">
    <property type="entry name" value="ABC TRANSPORTER ABCH.3"/>
    <property type="match status" value="1"/>
</dbReference>
<evidence type="ECO:0000256" key="4">
    <source>
        <dbReference type="SAM" id="Coils"/>
    </source>
</evidence>
<proteinExistence type="inferred from homology"/>
<feature type="domain" description="Rad50/SbcC-type AAA" evidence="5">
    <location>
        <begin position="4"/>
        <end position="181"/>
    </location>
</feature>
<dbReference type="Pfam" id="PF13476">
    <property type="entry name" value="AAA_23"/>
    <property type="match status" value="1"/>
</dbReference>
<dbReference type="EMBL" id="JBHRWW010000001">
    <property type="protein sequence ID" value="MFC3686828.1"/>
    <property type="molecule type" value="Genomic_DNA"/>
</dbReference>
<evidence type="ECO:0000313" key="7">
    <source>
        <dbReference type="Proteomes" id="UP001595685"/>
    </source>
</evidence>
<dbReference type="InterPro" id="IPR027417">
    <property type="entry name" value="P-loop_NTPase"/>
</dbReference>
<comment type="similarity">
    <text evidence="1">Belongs to the SMC family. SbcC subfamily.</text>
</comment>
<comment type="caution">
    <text evidence="6">The sequence shown here is derived from an EMBL/GenBank/DDBJ whole genome shotgun (WGS) entry which is preliminary data.</text>
</comment>
<comment type="subunit">
    <text evidence="2">Heterodimer of SbcC and SbcD.</text>
</comment>
<name>A0ABV7WC57_9MICO</name>
<gene>
    <name evidence="6" type="ORF">ACFOLH_00560</name>
</gene>